<sequence>MRKSLVLPFIVITMVIVALVATTSTVWAQERPTNKLHRVSFNNVGTSFTDEKVIGDIVAGTVKKPAVGRRHLGVSAADTSSAGINGALVKDREWREIAFNGALPEEAVAVKVVIFPNGLKHVYPARRVQEYRDDWWLVIHSGNLDDFEGSNGIPQVEFRVFDPATGELTVMSSPMSFWIRPEYGIRDVHIDKNDGLIIAAMEEFGQNTKVWINNYHGEVPEEALWLGWNQIEVDLEFLRQKFYSGPNLVTIVDADGRCDTYPYLHTWAGIPVPDGN</sequence>
<reference evidence="1 2" key="1">
    <citation type="journal article" date="2015" name="Nature">
        <title>rRNA introns, odd ribosomes, and small enigmatic genomes across a large radiation of phyla.</title>
        <authorList>
            <person name="Brown C.T."/>
            <person name="Hug L.A."/>
            <person name="Thomas B.C."/>
            <person name="Sharon I."/>
            <person name="Castelle C.J."/>
            <person name="Singh A."/>
            <person name="Wilkins M.J."/>
            <person name="Williams K.H."/>
            <person name="Banfield J.F."/>
        </authorList>
    </citation>
    <scope>NUCLEOTIDE SEQUENCE [LARGE SCALE GENOMIC DNA]</scope>
</reference>
<dbReference type="AlphaFoldDB" id="A0A0G1FWQ1"/>
<name>A0A0G1FWQ1_9BACT</name>
<evidence type="ECO:0000313" key="2">
    <source>
        <dbReference type="Proteomes" id="UP000034646"/>
    </source>
</evidence>
<gene>
    <name evidence="1" type="ORF">UV76_C0020G0005</name>
</gene>
<dbReference type="EMBL" id="LCFS01000020">
    <property type="protein sequence ID" value="KKS99426.1"/>
    <property type="molecule type" value="Genomic_DNA"/>
</dbReference>
<evidence type="ECO:0000313" key="1">
    <source>
        <dbReference type="EMBL" id="KKS99426.1"/>
    </source>
</evidence>
<protein>
    <submittedName>
        <fullName evidence="1">Uncharacterized protein</fullName>
    </submittedName>
</protein>
<dbReference type="Proteomes" id="UP000034646">
    <property type="component" value="Unassembled WGS sequence"/>
</dbReference>
<comment type="caution">
    <text evidence="1">The sequence shown here is derived from an EMBL/GenBank/DDBJ whole genome shotgun (WGS) entry which is preliminary data.</text>
</comment>
<proteinExistence type="predicted"/>
<accession>A0A0G1FWQ1</accession>
<dbReference type="STRING" id="1618738.UV76_C0020G0005"/>
<organism evidence="1 2">
    <name type="scientific">Candidatus Nomurabacteria bacterium GW2011_GWA2_43_15</name>
    <dbReference type="NCBI Taxonomy" id="1618738"/>
    <lineage>
        <taxon>Bacteria</taxon>
        <taxon>Candidatus Nomuraibacteriota</taxon>
    </lineage>
</organism>